<evidence type="ECO:0000256" key="1">
    <source>
        <dbReference type="ARBA" id="ARBA00004141"/>
    </source>
</evidence>
<organism evidence="7 8">
    <name type="scientific">Massariosphaeria phaeospora</name>
    <dbReference type="NCBI Taxonomy" id="100035"/>
    <lineage>
        <taxon>Eukaryota</taxon>
        <taxon>Fungi</taxon>
        <taxon>Dikarya</taxon>
        <taxon>Ascomycota</taxon>
        <taxon>Pezizomycotina</taxon>
        <taxon>Dothideomycetes</taxon>
        <taxon>Pleosporomycetidae</taxon>
        <taxon>Pleosporales</taxon>
        <taxon>Pleosporales incertae sedis</taxon>
        <taxon>Massariosphaeria</taxon>
    </lineage>
</organism>
<keyword evidence="5 6" id="KW-0472">Membrane</keyword>
<dbReference type="OrthoDB" id="2130629at2759"/>
<evidence type="ECO:0000313" key="7">
    <source>
        <dbReference type="EMBL" id="KAF2867225.1"/>
    </source>
</evidence>
<comment type="subcellular location">
    <subcellularLocation>
        <location evidence="1">Membrane</location>
        <topology evidence="1">Multi-pass membrane protein</topology>
    </subcellularLocation>
</comment>
<evidence type="ECO:0000256" key="3">
    <source>
        <dbReference type="ARBA" id="ARBA00022692"/>
    </source>
</evidence>
<protein>
    <recommendedName>
        <fullName evidence="9">Major facilitator superfamily domain-containing protein</fullName>
    </recommendedName>
</protein>
<dbReference type="PANTHER" id="PTHR42718:SF9">
    <property type="entry name" value="MAJOR FACILITATOR SUPERFAMILY MULTIDRUG TRANSPORTER MFSC"/>
    <property type="match status" value="1"/>
</dbReference>
<keyword evidence="2" id="KW-0813">Transport</keyword>
<comment type="caution">
    <text evidence="7">The sequence shown here is derived from an EMBL/GenBank/DDBJ whole genome shotgun (WGS) entry which is preliminary data.</text>
</comment>
<dbReference type="Proteomes" id="UP000481861">
    <property type="component" value="Unassembled WGS sequence"/>
</dbReference>
<sequence>MTFFIGFCLLPNFEIPAEKKDPPFDYLGLGTFTAGTALLVYGFNDAESRGWKAASTITTIIVGGLLLVAFPFIEGHVKAPAVPQSLLGSRYVLVPLTAFGFVGGGWMLFPATVASMIGGAIANCFVGKGQIKLLIVCGYVISTAALISWGLIPTSQGPWYTIVFAMIYLSSAPPIVVGAQTLVLHEIPVADHGTASALMNVSY</sequence>
<reference evidence="7 8" key="1">
    <citation type="submission" date="2020-01" db="EMBL/GenBank/DDBJ databases">
        <authorList>
            <consortium name="DOE Joint Genome Institute"/>
            <person name="Haridas S."/>
            <person name="Albert R."/>
            <person name="Binder M."/>
            <person name="Bloem J."/>
            <person name="Labutti K."/>
            <person name="Salamov A."/>
            <person name="Andreopoulos B."/>
            <person name="Baker S.E."/>
            <person name="Barry K."/>
            <person name="Bills G."/>
            <person name="Bluhm B.H."/>
            <person name="Cannon C."/>
            <person name="Castanera R."/>
            <person name="Culley D.E."/>
            <person name="Daum C."/>
            <person name="Ezra D."/>
            <person name="Gonzalez J.B."/>
            <person name="Henrissat B."/>
            <person name="Kuo A."/>
            <person name="Liang C."/>
            <person name="Lipzen A."/>
            <person name="Lutzoni F."/>
            <person name="Magnuson J."/>
            <person name="Mondo S."/>
            <person name="Nolan M."/>
            <person name="Ohm R."/>
            <person name="Pangilinan J."/>
            <person name="Park H.-J.H."/>
            <person name="Ramirez L."/>
            <person name="Alfaro M."/>
            <person name="Sun H."/>
            <person name="Tritt A."/>
            <person name="Yoshinaga Y."/>
            <person name="Zwiers L.-H.L."/>
            <person name="Turgeon B.G."/>
            <person name="Goodwin S.B."/>
            <person name="Spatafora J.W."/>
            <person name="Crous P.W."/>
            <person name="Grigoriev I.V."/>
        </authorList>
    </citation>
    <scope>NUCLEOTIDE SEQUENCE [LARGE SCALE GENOMIC DNA]</scope>
    <source>
        <strain evidence="7 8">CBS 611.86</strain>
    </source>
</reference>
<gene>
    <name evidence="7" type="ORF">BDV95DRAFT_671413</name>
</gene>
<evidence type="ECO:0000256" key="5">
    <source>
        <dbReference type="ARBA" id="ARBA00023136"/>
    </source>
</evidence>
<proteinExistence type="predicted"/>
<dbReference type="InterPro" id="IPR036259">
    <property type="entry name" value="MFS_trans_sf"/>
</dbReference>
<accession>A0A7C8MHH5</accession>
<feature type="transmembrane region" description="Helical" evidence="6">
    <location>
        <begin position="133"/>
        <end position="152"/>
    </location>
</feature>
<evidence type="ECO:0000313" key="8">
    <source>
        <dbReference type="Proteomes" id="UP000481861"/>
    </source>
</evidence>
<keyword evidence="3 6" id="KW-0812">Transmembrane</keyword>
<feature type="transmembrane region" description="Helical" evidence="6">
    <location>
        <begin position="55"/>
        <end position="73"/>
    </location>
</feature>
<dbReference type="AlphaFoldDB" id="A0A7C8MHH5"/>
<keyword evidence="8" id="KW-1185">Reference proteome</keyword>
<feature type="transmembrane region" description="Helical" evidence="6">
    <location>
        <begin position="26"/>
        <end position="43"/>
    </location>
</feature>
<dbReference type="SUPFAM" id="SSF103473">
    <property type="entry name" value="MFS general substrate transporter"/>
    <property type="match status" value="1"/>
</dbReference>
<evidence type="ECO:0000256" key="2">
    <source>
        <dbReference type="ARBA" id="ARBA00022448"/>
    </source>
</evidence>
<evidence type="ECO:0008006" key="9">
    <source>
        <dbReference type="Google" id="ProtNLM"/>
    </source>
</evidence>
<keyword evidence="4 6" id="KW-1133">Transmembrane helix</keyword>
<name>A0A7C8MHH5_9PLEO</name>
<dbReference type="GO" id="GO:0016020">
    <property type="term" value="C:membrane"/>
    <property type="evidence" value="ECO:0007669"/>
    <property type="project" value="UniProtKB-SubCell"/>
</dbReference>
<evidence type="ECO:0000256" key="6">
    <source>
        <dbReference type="SAM" id="Phobius"/>
    </source>
</evidence>
<feature type="transmembrane region" description="Helical" evidence="6">
    <location>
        <begin position="158"/>
        <end position="177"/>
    </location>
</feature>
<dbReference type="PANTHER" id="PTHR42718">
    <property type="entry name" value="MAJOR FACILITATOR SUPERFAMILY MULTIDRUG TRANSPORTER MFSC"/>
    <property type="match status" value="1"/>
</dbReference>
<evidence type="ECO:0000256" key="4">
    <source>
        <dbReference type="ARBA" id="ARBA00022989"/>
    </source>
</evidence>
<dbReference type="EMBL" id="JAADJZ010000024">
    <property type="protein sequence ID" value="KAF2867225.1"/>
    <property type="molecule type" value="Genomic_DNA"/>
</dbReference>
<feature type="transmembrane region" description="Helical" evidence="6">
    <location>
        <begin position="93"/>
        <end position="126"/>
    </location>
</feature>